<dbReference type="Pfam" id="PF00640">
    <property type="entry name" value="PID"/>
    <property type="match status" value="1"/>
</dbReference>
<dbReference type="InterPro" id="IPR011993">
    <property type="entry name" value="PH-like_dom_sf"/>
</dbReference>
<evidence type="ECO:0000256" key="4">
    <source>
        <dbReference type="ARBA" id="ARBA00075003"/>
    </source>
</evidence>
<name>A0A8C3A1N8_CYCLU</name>
<evidence type="ECO:0000256" key="3">
    <source>
        <dbReference type="ARBA" id="ARBA00067706"/>
    </source>
</evidence>
<evidence type="ECO:0000313" key="8">
    <source>
        <dbReference type="Ensembl" id="ENSCLMP00005035286.1"/>
    </source>
</evidence>
<dbReference type="FunFam" id="2.30.29.30:FF:000124">
    <property type="entry name" value="carboxyl-terminal PDZ ligand of neuronal nitric oxide synthase protein-like"/>
    <property type="match status" value="1"/>
</dbReference>
<dbReference type="GeneTree" id="ENSGT00510000046975"/>
<feature type="region of interest" description="Disordered" evidence="6">
    <location>
        <begin position="171"/>
        <end position="193"/>
    </location>
</feature>
<evidence type="ECO:0000256" key="5">
    <source>
        <dbReference type="ARBA" id="ARBA00075107"/>
    </source>
</evidence>
<dbReference type="InterPro" id="IPR027851">
    <property type="entry name" value="DUF4628"/>
</dbReference>
<dbReference type="PANTHER" id="PTHR11232">
    <property type="entry name" value="PHOSPHOTYROSINE INTERACTION DOMAIN-CONTAINING FAMILY MEMBER"/>
    <property type="match status" value="1"/>
</dbReference>
<dbReference type="SUPFAM" id="SSF50729">
    <property type="entry name" value="PH domain-like"/>
    <property type="match status" value="1"/>
</dbReference>
<dbReference type="GO" id="GO:0050998">
    <property type="term" value="F:nitric-oxide synthase binding"/>
    <property type="evidence" value="ECO:0007669"/>
    <property type="project" value="TreeGrafter"/>
</dbReference>
<evidence type="ECO:0000256" key="1">
    <source>
        <dbReference type="ARBA" id="ARBA00023054"/>
    </source>
</evidence>
<dbReference type="Ensembl" id="ENSCLMT00005036712.1">
    <property type="protein sequence ID" value="ENSCLMP00005035286.1"/>
    <property type="gene ID" value="ENSCLMG00005016839.1"/>
</dbReference>
<feature type="region of interest" description="Disordered" evidence="6">
    <location>
        <begin position="380"/>
        <end position="418"/>
    </location>
</feature>
<dbReference type="PROSITE" id="PS01179">
    <property type="entry name" value="PID"/>
    <property type="match status" value="1"/>
</dbReference>
<evidence type="ECO:0000256" key="2">
    <source>
        <dbReference type="ARBA" id="ARBA00054402"/>
    </source>
</evidence>
<dbReference type="SMART" id="SM00462">
    <property type="entry name" value="PTB"/>
    <property type="match status" value="1"/>
</dbReference>
<feature type="region of interest" description="Disordered" evidence="6">
    <location>
        <begin position="485"/>
        <end position="507"/>
    </location>
</feature>
<protein>
    <recommendedName>
        <fullName evidence="3">Carboxyl-terminal PDZ ligand of neuronal nitric oxide synthase protein</fullName>
    </recommendedName>
    <alternativeName>
        <fullName evidence="5">C-terminal PDZ ligand of neuronal nitric oxide synthase protein</fullName>
    </alternativeName>
    <alternativeName>
        <fullName evidence="4">Nitric oxide synthase 1 adaptor protein</fullName>
    </alternativeName>
</protein>
<proteinExistence type="predicted"/>
<reference evidence="8" key="1">
    <citation type="submission" date="2025-08" db="UniProtKB">
        <authorList>
            <consortium name="Ensembl"/>
        </authorList>
    </citation>
    <scope>IDENTIFICATION</scope>
</reference>
<feature type="region of interest" description="Disordered" evidence="6">
    <location>
        <begin position="520"/>
        <end position="651"/>
    </location>
</feature>
<keyword evidence="9" id="KW-1185">Reference proteome</keyword>
<keyword evidence="1" id="KW-0175">Coiled coil</keyword>
<dbReference type="Pfam" id="PF15429">
    <property type="entry name" value="DUF4628"/>
    <property type="match status" value="1"/>
</dbReference>
<evidence type="ECO:0000256" key="6">
    <source>
        <dbReference type="SAM" id="MobiDB-lite"/>
    </source>
</evidence>
<evidence type="ECO:0000313" key="9">
    <source>
        <dbReference type="Proteomes" id="UP000694565"/>
    </source>
</evidence>
<dbReference type="Gene3D" id="2.30.29.30">
    <property type="entry name" value="Pleckstrin-homology domain (PH domain)/Phosphotyrosine-binding domain (PTB)"/>
    <property type="match status" value="1"/>
</dbReference>
<feature type="compositionally biased region" description="Basic and acidic residues" evidence="6">
    <location>
        <begin position="579"/>
        <end position="595"/>
    </location>
</feature>
<reference evidence="8" key="2">
    <citation type="submission" date="2025-09" db="UniProtKB">
        <authorList>
            <consortium name="Ensembl"/>
        </authorList>
    </citation>
    <scope>IDENTIFICATION</scope>
</reference>
<gene>
    <name evidence="8" type="primary">LOC117729915</name>
</gene>
<feature type="compositionally biased region" description="Polar residues" evidence="6">
    <location>
        <begin position="608"/>
        <end position="617"/>
    </location>
</feature>
<feature type="compositionally biased region" description="Low complexity" evidence="6">
    <location>
        <begin position="520"/>
        <end position="540"/>
    </location>
</feature>
<dbReference type="InterPro" id="IPR051133">
    <property type="entry name" value="Adapter_Engulfment-Domain"/>
</dbReference>
<accession>A0A8C3A1N8</accession>
<dbReference type="InterPro" id="IPR006020">
    <property type="entry name" value="PTB/PI_dom"/>
</dbReference>
<evidence type="ECO:0000259" key="7">
    <source>
        <dbReference type="PROSITE" id="PS01179"/>
    </source>
</evidence>
<dbReference type="AlphaFoldDB" id="A0A8C3A1N8"/>
<dbReference type="CDD" id="cd01270">
    <property type="entry name" value="PTB_CAPON-like"/>
    <property type="match status" value="1"/>
</dbReference>
<organism evidence="8 9">
    <name type="scientific">Cyclopterus lumpus</name>
    <name type="common">Lumpsucker</name>
    <dbReference type="NCBI Taxonomy" id="8103"/>
    <lineage>
        <taxon>Eukaryota</taxon>
        <taxon>Metazoa</taxon>
        <taxon>Chordata</taxon>
        <taxon>Craniata</taxon>
        <taxon>Vertebrata</taxon>
        <taxon>Euteleostomi</taxon>
        <taxon>Actinopterygii</taxon>
        <taxon>Neopterygii</taxon>
        <taxon>Teleostei</taxon>
        <taxon>Neoteleostei</taxon>
        <taxon>Acanthomorphata</taxon>
        <taxon>Eupercaria</taxon>
        <taxon>Perciformes</taxon>
        <taxon>Cottioidei</taxon>
        <taxon>Cottales</taxon>
        <taxon>Cyclopteridae</taxon>
        <taxon>Cyclopterus</taxon>
    </lineage>
</organism>
<comment type="function">
    <text evidence="2">Adapter protein involved in neuronal nitric-oxide (NO) synthesis regulation via its association with nNOS/NOS1. The complex formed with NOS1 and synapsins is necessary for specific NO and synapsin functions at a presynaptic level. Mediates an indirect interaction between NOS1 and RASD1 leading to enhance the ability of NOS1 to activate RASD1. Competes with DLG4 for interaction with NOS1, possibly affecting NOS1 activity by regulating the interaction between NOS1 and DLG4. In kidney podocytes, plays a role in podosomes and filopodia formation through CDC42 activation.</text>
</comment>
<dbReference type="Proteomes" id="UP000694565">
    <property type="component" value="Unplaced"/>
</dbReference>
<sequence length="651" mass="71635">MPAKTKYNLVDDGHDLRIPLHNEEAFQHGINFEAKYIGSLDVTRPSSRVEIVAAMRRIRYEFKVKNIKKKKVNIVVSVDGVRVGLRKKKKKKEWTWDESKMMVMQDPIYRIFYVSHDSQDLKIFSYIARDGQSNVFRCNVFKSKKKSQAMRIVRTVGQAFEVCHKLSLQHTQQNADGQEDGEKDGSDSSVTGTPTQVELKAHSHGPCIVCKCLAPMLLPPSATLPPGAPLSVHHQIQLLQQQLQQQQQQTQVAVAQVHLLKDQLSAEATARLEAQARVHQLLLQNKDLLQHISLLVKQIQELELKMSGHNSMGSQDSLLEITFRSTVPQVICDPTTPKPDMSALNLPALGSTDGTGNAFLSSNGTLGSPLVDQSMFENSIAQQQSPQTSRPGQPSTRRSPASANHNLGSSSVDSTSFGGQQRLKNAINLGKAVGAKVNDLLRRKEPSHLGDIGVTEVNKNVDAVWSCMDQLAQTTVNRYTQSTSTHFSSFDSFPRLDPPPPSGKKRLPRALKTTQDMMISSDPVVSSPDPADPSSFLPAPDMTPLIAEQELRNSEEQQHTGGGEEERRPQLQLSVPDLINKEPPLEPRAKPDDIWQKASGPDARLASTPRSAKTSCRISLGEESLLGNGGPCRKGGSTADSEPHPDLLVFE</sequence>
<feature type="domain" description="PID" evidence="7">
    <location>
        <begin position="29"/>
        <end position="165"/>
    </location>
</feature>
<dbReference type="PANTHER" id="PTHR11232:SF76">
    <property type="entry name" value="CARBOXYL-TERMINAL PDZ LIGAND OF NEURONAL NITRIC OXIDE SYNTHASE PROTEIN"/>
    <property type="match status" value="1"/>
</dbReference>
<feature type="compositionally biased region" description="Basic and acidic residues" evidence="6">
    <location>
        <begin position="549"/>
        <end position="569"/>
    </location>
</feature>